<evidence type="ECO:0000256" key="3">
    <source>
        <dbReference type="ARBA" id="ARBA00022801"/>
    </source>
</evidence>
<organism evidence="9 10">
    <name type="scientific">Bacteroides nordii</name>
    <dbReference type="NCBI Taxonomy" id="291645"/>
    <lineage>
        <taxon>Bacteria</taxon>
        <taxon>Pseudomonadati</taxon>
        <taxon>Bacteroidota</taxon>
        <taxon>Bacteroidia</taxon>
        <taxon>Bacteroidales</taxon>
        <taxon>Bacteroidaceae</taxon>
        <taxon>Bacteroides</taxon>
    </lineage>
</organism>
<feature type="domain" description="Glycosyl-hydrolase 97 C-terminal oligomerisation" evidence="8">
    <location>
        <begin position="562"/>
        <end position="655"/>
    </location>
</feature>
<feature type="domain" description="Glycosyl-hydrolase 97 N-terminal" evidence="7">
    <location>
        <begin position="19"/>
        <end position="290"/>
    </location>
</feature>
<dbReference type="InterPro" id="IPR029483">
    <property type="entry name" value="GH97_C"/>
</dbReference>
<dbReference type="Gene3D" id="2.60.40.1180">
    <property type="entry name" value="Golgi alpha-mannosidase II"/>
    <property type="match status" value="1"/>
</dbReference>
<dbReference type="Pfam" id="PF10566">
    <property type="entry name" value="Glyco_hydro_97"/>
    <property type="match status" value="1"/>
</dbReference>
<evidence type="ECO:0000259" key="6">
    <source>
        <dbReference type="Pfam" id="PF10566"/>
    </source>
</evidence>
<evidence type="ECO:0000259" key="8">
    <source>
        <dbReference type="Pfam" id="PF14509"/>
    </source>
</evidence>
<sequence>MFTVAFTVTIAGAAEYKLGSPDGRLTSEINVGDSLTFTLSNEHQSILSPSTIAMEWMNGTVWGADMKVKKVQRSSVDEVILSPLYKKSQVRDKYNRLVLTTTAGFSIEFRMYDDGMAYRFVSSLSEEYTVKNEKAVYRLSQNFETWAPYVRDRKKRKDATREQQFWNDMQNLYTYLPLKDFDEKNLLFTPILVNLEYGEKLCIAEADVEDYPGMYLATDSCRPQLRGVFAPYPKSVVQGGHNDLEHLVTSRYPYIAKINAPRTFPWRTFIVTRRDGELVENDMVYRLAAPSRVTDRSWIKPGKVAWEWWNDWGLYGVDFKAGINTETYKYYIDFASENGIEYVILDEGWATKGKCDLLDVVPEIDLQAIVDHGRRKGVDIILWAGYLAMELNLEKVVSHYADMGIKGFKIDFLNRDDQEMIDFMYRTAEVCAAHKMLVDFHGCPKPTGMQRTYPNVINYEAVFGLEQLKWSKPDVDMVSYDVLLPYIRMVAGPMDYTQGAMRNSVKGGYFPNRSNPMSQGTRCHQLAEYVVFDSPLNMLCDSPSNYMREQECIRFISQIPTVWDDTFVLDGKVGEYIVVARRRGDNWYIGALGNWDTRELKVRLPDDCIGKRIEIFSDGVNAHRAAQDYRRTSEVLEQNEIVVRLAPGGGWAACISSPE</sequence>
<dbReference type="PANTHER" id="PTHR35803">
    <property type="entry name" value="GLUCAN 1,4-ALPHA-GLUCOSIDASE SUSB-RELATED"/>
    <property type="match status" value="1"/>
</dbReference>
<dbReference type="InterPro" id="IPR017853">
    <property type="entry name" value="GH"/>
</dbReference>
<keyword evidence="4" id="KW-0106">Calcium</keyword>
<comment type="cofactor">
    <cofactor evidence="1">
        <name>Ca(2+)</name>
        <dbReference type="ChEBI" id="CHEBI:29108"/>
    </cofactor>
</comment>
<protein>
    <submittedName>
        <fullName evidence="9">Glycoside hydrolase family 97 protein</fullName>
    </submittedName>
</protein>
<dbReference type="Gene3D" id="3.20.20.70">
    <property type="entry name" value="Aldolase class I"/>
    <property type="match status" value="1"/>
</dbReference>
<dbReference type="InterPro" id="IPR029486">
    <property type="entry name" value="GH97_N"/>
</dbReference>
<dbReference type="InterPro" id="IPR052720">
    <property type="entry name" value="Glycosyl_hydrolase_97"/>
</dbReference>
<dbReference type="GO" id="GO:0030246">
    <property type="term" value="F:carbohydrate binding"/>
    <property type="evidence" value="ECO:0007669"/>
    <property type="project" value="InterPro"/>
</dbReference>
<reference evidence="9 10" key="1">
    <citation type="submission" date="2018-08" db="EMBL/GenBank/DDBJ databases">
        <title>A genome reference for cultivated species of the human gut microbiota.</title>
        <authorList>
            <person name="Zou Y."/>
            <person name="Xue W."/>
            <person name="Luo G."/>
        </authorList>
    </citation>
    <scope>NUCLEOTIDE SEQUENCE [LARGE SCALE GENOMIC DNA]</scope>
    <source>
        <strain evidence="9 10">AM40-30BH</strain>
    </source>
</reference>
<evidence type="ECO:0000313" key="9">
    <source>
        <dbReference type="EMBL" id="RHB34092.1"/>
    </source>
</evidence>
<dbReference type="Gene3D" id="2.70.98.10">
    <property type="match status" value="1"/>
</dbReference>
<comment type="subunit">
    <text evidence="2">Monomer.</text>
</comment>
<comment type="caution">
    <text evidence="9">The sequence shown here is derived from an EMBL/GenBank/DDBJ whole genome shotgun (WGS) entry which is preliminary data.</text>
</comment>
<evidence type="ECO:0000256" key="1">
    <source>
        <dbReference type="ARBA" id="ARBA00001913"/>
    </source>
</evidence>
<dbReference type="Proteomes" id="UP000284379">
    <property type="component" value="Unassembled WGS sequence"/>
</dbReference>
<accession>A0A413VKN1</accession>
<dbReference type="Pfam" id="PF14508">
    <property type="entry name" value="GH97_N"/>
    <property type="match status" value="1"/>
</dbReference>
<dbReference type="InterPro" id="IPR013785">
    <property type="entry name" value="Aldolase_TIM"/>
</dbReference>
<evidence type="ECO:0000256" key="2">
    <source>
        <dbReference type="ARBA" id="ARBA00011245"/>
    </source>
</evidence>
<dbReference type="PANTHER" id="PTHR35803:SF2">
    <property type="entry name" value="RETAINING ALPHA-GALACTOSIDASE"/>
    <property type="match status" value="1"/>
</dbReference>
<dbReference type="InterPro" id="IPR013780">
    <property type="entry name" value="Glyco_hydro_b"/>
</dbReference>
<dbReference type="GO" id="GO:0016798">
    <property type="term" value="F:hydrolase activity, acting on glycosyl bonds"/>
    <property type="evidence" value="ECO:0007669"/>
    <property type="project" value="UniProtKB-KW"/>
</dbReference>
<keyword evidence="5" id="KW-0326">Glycosidase</keyword>
<dbReference type="InterPro" id="IPR019563">
    <property type="entry name" value="GH97_catalytic"/>
</dbReference>
<proteinExistence type="predicted"/>
<evidence type="ECO:0000259" key="7">
    <source>
        <dbReference type="Pfam" id="PF14508"/>
    </source>
</evidence>
<evidence type="ECO:0000313" key="10">
    <source>
        <dbReference type="Proteomes" id="UP000284379"/>
    </source>
</evidence>
<gene>
    <name evidence="9" type="ORF">DW888_14005</name>
</gene>
<dbReference type="AlphaFoldDB" id="A0A413VKN1"/>
<feature type="domain" description="Glycosyl-hydrolase 97 catalytic" evidence="6">
    <location>
        <begin position="308"/>
        <end position="462"/>
    </location>
</feature>
<evidence type="ECO:0000256" key="4">
    <source>
        <dbReference type="ARBA" id="ARBA00022837"/>
    </source>
</evidence>
<dbReference type="SUPFAM" id="SSF51445">
    <property type="entry name" value="(Trans)glycosidases"/>
    <property type="match status" value="1"/>
</dbReference>
<keyword evidence="3 9" id="KW-0378">Hydrolase</keyword>
<name>A0A413VKN1_9BACE</name>
<dbReference type="EMBL" id="QSGO01000011">
    <property type="protein sequence ID" value="RHB34092.1"/>
    <property type="molecule type" value="Genomic_DNA"/>
</dbReference>
<dbReference type="Pfam" id="PF14509">
    <property type="entry name" value="GH97_C"/>
    <property type="match status" value="1"/>
</dbReference>
<evidence type="ECO:0000256" key="5">
    <source>
        <dbReference type="ARBA" id="ARBA00023295"/>
    </source>
</evidence>
<dbReference type="InterPro" id="IPR014718">
    <property type="entry name" value="GH-type_carb-bd"/>
</dbReference>